<dbReference type="GeneID" id="78150907"/>
<organism evidence="7 10">
    <name type="scientific">Helicobacter typhlonius</name>
    <dbReference type="NCBI Taxonomy" id="76936"/>
    <lineage>
        <taxon>Bacteria</taxon>
        <taxon>Pseudomonadati</taxon>
        <taxon>Campylobacterota</taxon>
        <taxon>Epsilonproteobacteria</taxon>
        <taxon>Campylobacterales</taxon>
        <taxon>Helicobacteraceae</taxon>
        <taxon>Helicobacter</taxon>
    </lineage>
</organism>
<dbReference type="PANTHER" id="PTHR43761">
    <property type="entry name" value="D-ISOMER SPECIFIC 2-HYDROXYACID DEHYDROGENASE FAMILY PROTEIN (AFU_ORTHOLOGUE AFUA_1G13630)"/>
    <property type="match status" value="1"/>
</dbReference>
<dbReference type="GO" id="GO:0016616">
    <property type="term" value="F:oxidoreductase activity, acting on the CH-OH group of donors, NAD or NADP as acceptor"/>
    <property type="evidence" value="ECO:0007669"/>
    <property type="project" value="InterPro"/>
</dbReference>
<evidence type="ECO:0000259" key="6">
    <source>
        <dbReference type="Pfam" id="PF02826"/>
    </source>
</evidence>
<dbReference type="GO" id="GO:0051287">
    <property type="term" value="F:NAD binding"/>
    <property type="evidence" value="ECO:0007669"/>
    <property type="project" value="InterPro"/>
</dbReference>
<evidence type="ECO:0000256" key="4">
    <source>
        <dbReference type="RuleBase" id="RU003719"/>
    </source>
</evidence>
<feature type="domain" description="D-isomer specific 2-hydroxyacid dehydrogenase catalytic" evidence="5">
    <location>
        <begin position="21"/>
        <end position="310"/>
    </location>
</feature>
<dbReference type="PANTHER" id="PTHR43761:SF1">
    <property type="entry name" value="D-ISOMER SPECIFIC 2-HYDROXYACID DEHYDROGENASE CATALYTIC DOMAIN-CONTAINING PROTEIN-RELATED"/>
    <property type="match status" value="1"/>
</dbReference>
<dbReference type="NCBIfam" id="NF006263">
    <property type="entry name" value="PRK08410.1"/>
    <property type="match status" value="1"/>
</dbReference>
<dbReference type="PATRIC" id="fig|76936.10.peg.609"/>
<evidence type="ECO:0000256" key="1">
    <source>
        <dbReference type="ARBA" id="ARBA00005854"/>
    </source>
</evidence>
<evidence type="ECO:0000313" key="8">
    <source>
        <dbReference type="EMBL" id="TLD79402.1"/>
    </source>
</evidence>
<evidence type="ECO:0000256" key="3">
    <source>
        <dbReference type="ARBA" id="ARBA00023027"/>
    </source>
</evidence>
<reference evidence="8 9" key="1">
    <citation type="journal article" date="2014" name="Genome Announc.">
        <title>Draft genome sequences of eight enterohepatic helicobacter species isolated from both laboratory and wild rodents.</title>
        <authorList>
            <person name="Sheh A."/>
            <person name="Shen Z."/>
            <person name="Fox J.G."/>
        </authorList>
    </citation>
    <scope>NUCLEOTIDE SEQUENCE [LARGE SCALE GENOMIC DNA]</scope>
    <source>
        <strain evidence="8 9">MIT 98-6810</strain>
    </source>
</reference>
<dbReference type="OrthoDB" id="9805416at2"/>
<comment type="similarity">
    <text evidence="1 4">Belongs to the D-isomer specific 2-hydroxyacid dehydrogenase family.</text>
</comment>
<dbReference type="EMBL" id="JRPF02000001">
    <property type="protein sequence ID" value="TLD79402.1"/>
    <property type="molecule type" value="Genomic_DNA"/>
</dbReference>
<name>A0A099UDX3_9HELI</name>
<dbReference type="InterPro" id="IPR029753">
    <property type="entry name" value="D-isomer_DH_CS"/>
</dbReference>
<keyword evidence="9" id="KW-1185">Reference proteome</keyword>
<reference evidence="7" key="3">
    <citation type="submission" date="2015-11" db="EMBL/GenBank/DDBJ databases">
        <authorList>
            <person name="Zhang Y."/>
            <person name="Guo Z."/>
        </authorList>
    </citation>
    <scope>NUCLEOTIDE SEQUENCE</scope>
    <source>
        <strain evidence="7">1</strain>
    </source>
</reference>
<evidence type="ECO:0000256" key="2">
    <source>
        <dbReference type="ARBA" id="ARBA00023002"/>
    </source>
</evidence>
<sequence>MKIVILDADTLGECNLGAINALGEVTSYGFSAPNEVLNRCKGAEVVLTNKVVLDETILSQLSDLKLICITATGMNNVDLDFAAKKGIIVKNVAGYSTDSVAQHTLSIALSLLARLNYYDEYCKSGAWSKSPIFVHINGGLREIKDLKWGIIGFGSIGQRVAHLARAFDAQVSYYSTSGKNTQSDYERKSLESLLSGSDIISIHAPLNPQTKNLLNRTNLHLLKDGALLINVGRGGIVNEEDIAEILKSKDMYFGADVLETEPMRVNHPFLNPSITHKLLLTPHTAWAYDKARERLIALTAKNIQDYVEQKNL</sequence>
<dbReference type="Proteomes" id="UP000029925">
    <property type="component" value="Unassembled WGS sequence"/>
</dbReference>
<evidence type="ECO:0000313" key="7">
    <source>
        <dbReference type="EMBL" id="CUU39509.1"/>
    </source>
</evidence>
<dbReference type="InterPro" id="IPR050418">
    <property type="entry name" value="D-iso_2-hydroxyacid_DH_PdxB"/>
</dbReference>
<dbReference type="Gene3D" id="3.40.50.720">
    <property type="entry name" value="NAD(P)-binding Rossmann-like Domain"/>
    <property type="match status" value="2"/>
</dbReference>
<dbReference type="InterPro" id="IPR036291">
    <property type="entry name" value="NAD(P)-bd_dom_sf"/>
</dbReference>
<feature type="domain" description="D-isomer specific 2-hydroxyacid dehydrogenase NAD-binding" evidence="6">
    <location>
        <begin position="106"/>
        <end position="285"/>
    </location>
</feature>
<dbReference type="Pfam" id="PF02826">
    <property type="entry name" value="2-Hacid_dh_C"/>
    <property type="match status" value="1"/>
</dbReference>
<dbReference type="SUPFAM" id="SSF52283">
    <property type="entry name" value="Formate/glycerate dehydrogenase catalytic domain-like"/>
    <property type="match status" value="1"/>
</dbReference>
<proteinExistence type="inferred from homology"/>
<keyword evidence="2 4" id="KW-0560">Oxidoreductase</keyword>
<dbReference type="Proteomes" id="UP000064525">
    <property type="component" value="Chromosome I"/>
</dbReference>
<evidence type="ECO:0000313" key="9">
    <source>
        <dbReference type="Proteomes" id="UP000029925"/>
    </source>
</evidence>
<accession>A0A099UDX3</accession>
<protein>
    <submittedName>
        <fullName evidence="7 8">D-2-hydroxyacid dehydrogenase</fullName>
    </submittedName>
</protein>
<gene>
    <name evidence="7" type="ORF">BN2458_PEG0623</name>
    <name evidence="8" type="ORF">LS75_000190</name>
</gene>
<dbReference type="PROSITE" id="PS00670">
    <property type="entry name" value="D_2_HYDROXYACID_DH_2"/>
    <property type="match status" value="1"/>
</dbReference>
<dbReference type="PROSITE" id="PS00671">
    <property type="entry name" value="D_2_HYDROXYACID_DH_3"/>
    <property type="match status" value="1"/>
</dbReference>
<dbReference type="RefSeq" id="WP_034325984.1">
    <property type="nucleotide sequence ID" value="NZ_CAJTQN010000005.1"/>
</dbReference>
<dbReference type="SUPFAM" id="SSF51735">
    <property type="entry name" value="NAD(P)-binding Rossmann-fold domains"/>
    <property type="match status" value="1"/>
</dbReference>
<dbReference type="InterPro" id="IPR006139">
    <property type="entry name" value="D-isomer_2_OHA_DH_cat_dom"/>
</dbReference>
<dbReference type="InterPro" id="IPR006140">
    <property type="entry name" value="D-isomer_DH_NAD-bd"/>
</dbReference>
<evidence type="ECO:0000313" key="10">
    <source>
        <dbReference type="Proteomes" id="UP000064525"/>
    </source>
</evidence>
<dbReference type="KEGG" id="hty:BN2458_PEG0623"/>
<dbReference type="EMBL" id="LN907858">
    <property type="protein sequence ID" value="CUU39509.1"/>
    <property type="molecule type" value="Genomic_DNA"/>
</dbReference>
<dbReference type="STRING" id="76936.BN2458_PEG0623"/>
<keyword evidence="3" id="KW-0520">NAD</keyword>
<evidence type="ECO:0000259" key="5">
    <source>
        <dbReference type="Pfam" id="PF00389"/>
    </source>
</evidence>
<reference evidence="10" key="2">
    <citation type="submission" date="2015-11" db="EMBL/GenBank/DDBJ databases">
        <authorList>
            <person name="Anvar S.Y."/>
        </authorList>
    </citation>
    <scope>NUCLEOTIDE SEQUENCE [LARGE SCALE GENOMIC DNA]</scope>
</reference>
<dbReference type="AlphaFoldDB" id="A0A099UDX3"/>
<dbReference type="Pfam" id="PF00389">
    <property type="entry name" value="2-Hacid_dh"/>
    <property type="match status" value="1"/>
</dbReference>